<evidence type="ECO:0000256" key="1">
    <source>
        <dbReference type="SAM" id="MobiDB-lite"/>
    </source>
</evidence>
<organism evidence="2">
    <name type="scientific">Caudovirales sp. ctcT39</name>
    <dbReference type="NCBI Taxonomy" id="2825769"/>
    <lineage>
        <taxon>Viruses</taxon>
        <taxon>Duplodnaviria</taxon>
        <taxon>Heunggongvirae</taxon>
        <taxon>Uroviricota</taxon>
        <taxon>Caudoviricetes</taxon>
    </lineage>
</organism>
<evidence type="ECO:0000313" key="2">
    <source>
        <dbReference type="EMBL" id="DAF91756.1"/>
    </source>
</evidence>
<dbReference type="EMBL" id="BK016061">
    <property type="protein sequence ID" value="DAF91756.1"/>
    <property type="molecule type" value="Genomic_DNA"/>
</dbReference>
<dbReference type="InterPro" id="IPR045646">
    <property type="entry name" value="DUF6402"/>
</dbReference>
<reference evidence="2" key="1">
    <citation type="journal article" date="2021" name="Proc. Natl. Acad. Sci. U.S.A.">
        <title>A Catalog of Tens of Thousands of Viruses from Human Metagenomes Reveals Hidden Associations with Chronic Diseases.</title>
        <authorList>
            <person name="Tisza M.J."/>
            <person name="Buck C.B."/>
        </authorList>
    </citation>
    <scope>NUCLEOTIDE SEQUENCE</scope>
    <source>
        <strain evidence="2">CtcT39</strain>
    </source>
</reference>
<accession>A0A8S5UBA3</accession>
<name>A0A8S5UBA3_9CAUD</name>
<dbReference type="Pfam" id="PF19940">
    <property type="entry name" value="DUF6402"/>
    <property type="match status" value="1"/>
</dbReference>
<feature type="region of interest" description="Disordered" evidence="1">
    <location>
        <begin position="249"/>
        <end position="273"/>
    </location>
</feature>
<sequence length="668" mass="75456">MTEEKARRFEIKLWIGGHDATDYTAPYLKELTYTDSADGEADDLQFTLHDRDGHWSSDWRPSNGTKVKCTAVCRSWEEPGRDLKLLCGEFTIDEIEYSGPPTQVRIKALTSAMTTGLRDSRKSRAWQNSSFRTVAGQIAQEHNLELQYDGDPCSFERKDQRSDSDLGFLNRQCRENGFHCKVHDGKLVIRDGRKAEMQEAVLAIPMKGSMYSPTSWSFKTSSSDTGYTEAKSVYTDPKQGKTHTAIVEADRSGEEPDDADKSITLDSRTESPADAARKAKAKLQEKNEKENTCSIDILGCPKLYAGQVISLTGFGVFAGNFLVKKATHKFSSSGYTTSLELSKCRSREDRVLVAKSVEVTSRSGVAAQQAEPKNKNTDVELSSWEQMFSNAVFCIRKSRGEELSDAEKTILCLPDIAEAMAEKQASEKDRQGWLYLKTMFERWIGHKTRIGPSGSTPMWLDWDWLMQFERAKNLYQKLTINKGPEDNISNDVTNAAAFESLGKILKRHGYITSQIEKFDFTQIDWPGWGEFYHQGCPIPGSDTSLSVRDVDGLEACMGGFTLRALAGGYVEPLPDGRHRIHMQKCAVYAYDAFQFEDDGWLKEKIIGLGSWNCQKLHFSKNPLGDGIYLNNGVFRQFRAKNDFGGDFYVFTVLHQVENFRERIYELYL</sequence>
<proteinExistence type="predicted"/>
<dbReference type="Pfam" id="PF05954">
    <property type="entry name" value="Phage_GPD"/>
    <property type="match status" value="1"/>
</dbReference>
<protein>
    <submittedName>
        <fullName evidence="2">Tail protein</fullName>
    </submittedName>
</protein>
<dbReference type="SUPFAM" id="SSF69279">
    <property type="entry name" value="Phage tail proteins"/>
    <property type="match status" value="1"/>
</dbReference>